<proteinExistence type="predicted"/>
<evidence type="ECO:0000313" key="3">
    <source>
        <dbReference type="Proteomes" id="UP000251889"/>
    </source>
</evidence>
<dbReference type="InterPro" id="IPR025535">
    <property type="entry name" value="DUF4421"/>
</dbReference>
<gene>
    <name evidence="2" type="ORF">DQQ10_21120</name>
</gene>
<protein>
    <submittedName>
        <fullName evidence="2">Signal protein</fullName>
    </submittedName>
</protein>
<keyword evidence="3" id="KW-1185">Reference proteome</keyword>
<dbReference type="EMBL" id="QMFY01000013">
    <property type="protein sequence ID" value="RAV99099.1"/>
    <property type="molecule type" value="Genomic_DNA"/>
</dbReference>
<reference evidence="2 3" key="1">
    <citation type="submission" date="2018-06" db="EMBL/GenBank/DDBJ databases">
        <title>Chryseolinea flavus sp. nov., a member of the phylum Bacteroidetes isolated from soil.</title>
        <authorList>
            <person name="Li Y."/>
            <person name="Wang J."/>
        </authorList>
    </citation>
    <scope>NUCLEOTIDE SEQUENCE [LARGE SCALE GENOMIC DNA]</scope>
    <source>
        <strain evidence="2 3">SDU1-6</strain>
    </source>
</reference>
<keyword evidence="1" id="KW-0732">Signal</keyword>
<sequence length="342" mass="39049">MMRWRLLLMMCMLRLMVPTGFAQNRGQVNPYYQTYDNQVTGRTYFSRKFTTVVLNDRGSYTLRYRPNTTLNFGVGATYKWATLNLAYGFGFLNPEGGRGKTRYLDLQFHSYGRKISVDVLGQFYNGFYLGPKGTAAPDDRFYLRPDLKVRALGGSVQYIVNHEKFSYRAAFLQNEWQQKSAGSLLVGLEMFAGSIRADSTIIPTTIDQTLAADQITRFSFVEFGPNIGYAYTYVYNKHYFVTGAAVLSLDLGYNNVVGERTRDHHFGLNPNTLFRISGGYNSTSWAITALYVSNALRLANQEGPTPTLRTGNFRVILTHRFRPSKKIKKYLEPIEEIQEQIE</sequence>
<organism evidence="2 3">
    <name type="scientific">Pseudochryseolinea flava</name>
    <dbReference type="NCBI Taxonomy" id="2059302"/>
    <lineage>
        <taxon>Bacteria</taxon>
        <taxon>Pseudomonadati</taxon>
        <taxon>Bacteroidota</taxon>
        <taxon>Cytophagia</taxon>
        <taxon>Cytophagales</taxon>
        <taxon>Fulvivirgaceae</taxon>
        <taxon>Pseudochryseolinea</taxon>
    </lineage>
</organism>
<name>A0A364XZ67_9BACT</name>
<evidence type="ECO:0000313" key="2">
    <source>
        <dbReference type="EMBL" id="RAV99099.1"/>
    </source>
</evidence>
<feature type="chain" id="PRO_5016809378" evidence="1">
    <location>
        <begin position="23"/>
        <end position="342"/>
    </location>
</feature>
<comment type="caution">
    <text evidence="2">The sequence shown here is derived from an EMBL/GenBank/DDBJ whole genome shotgun (WGS) entry which is preliminary data.</text>
</comment>
<dbReference type="Pfam" id="PF14391">
    <property type="entry name" value="DUF4421"/>
    <property type="match status" value="1"/>
</dbReference>
<feature type="signal peptide" evidence="1">
    <location>
        <begin position="1"/>
        <end position="22"/>
    </location>
</feature>
<dbReference type="OrthoDB" id="669053at2"/>
<accession>A0A364XZ67</accession>
<evidence type="ECO:0000256" key="1">
    <source>
        <dbReference type="SAM" id="SignalP"/>
    </source>
</evidence>
<dbReference type="AlphaFoldDB" id="A0A364XZ67"/>
<dbReference type="RefSeq" id="WP_112748911.1">
    <property type="nucleotide sequence ID" value="NZ_QMFY01000013.1"/>
</dbReference>
<dbReference type="Proteomes" id="UP000251889">
    <property type="component" value="Unassembled WGS sequence"/>
</dbReference>